<dbReference type="AlphaFoldDB" id="A0A285KU30"/>
<evidence type="ECO:0000313" key="4">
    <source>
        <dbReference type="Proteomes" id="UP000219565"/>
    </source>
</evidence>
<dbReference type="Pfam" id="PF10111">
    <property type="entry name" value="Glyco_tranf_2_2"/>
    <property type="match status" value="1"/>
</dbReference>
<dbReference type="Pfam" id="PF00535">
    <property type="entry name" value="Glycos_transf_2"/>
    <property type="match status" value="1"/>
</dbReference>
<dbReference type="Pfam" id="PF13692">
    <property type="entry name" value="Glyco_trans_1_4"/>
    <property type="match status" value="1"/>
</dbReference>
<protein>
    <submittedName>
        <fullName evidence="3">Glycosyltransferase involved in cell wall bisynthesis</fullName>
    </submittedName>
</protein>
<dbReference type="PANTHER" id="PTHR43685:SF2">
    <property type="entry name" value="GLYCOSYLTRANSFERASE 2-LIKE DOMAIN-CONTAINING PROTEIN"/>
    <property type="match status" value="1"/>
</dbReference>
<name>A0A285KU30_9NOCA</name>
<dbReference type="Gene3D" id="3.90.550.10">
    <property type="entry name" value="Spore Coat Polysaccharide Biosynthesis Protein SpsA, Chain A"/>
    <property type="match status" value="1"/>
</dbReference>
<keyword evidence="3" id="KW-0808">Transferase</keyword>
<evidence type="ECO:0000259" key="1">
    <source>
        <dbReference type="Pfam" id="PF00535"/>
    </source>
</evidence>
<reference evidence="3 4" key="1">
    <citation type="submission" date="2017-09" db="EMBL/GenBank/DDBJ databases">
        <authorList>
            <person name="Ehlers B."/>
            <person name="Leendertz F.H."/>
        </authorList>
    </citation>
    <scope>NUCLEOTIDE SEQUENCE [LARGE SCALE GENOMIC DNA]</scope>
    <source>
        <strain evidence="3 4">DSM 45537</strain>
    </source>
</reference>
<dbReference type="GO" id="GO:0044010">
    <property type="term" value="P:single-species biofilm formation"/>
    <property type="evidence" value="ECO:0007669"/>
    <property type="project" value="TreeGrafter"/>
</dbReference>
<proteinExistence type="predicted"/>
<feature type="domain" description="Glycosyltransferase 2-like prokaryotic type" evidence="2">
    <location>
        <begin position="541"/>
        <end position="606"/>
    </location>
</feature>
<accession>A0A285KU30</accession>
<dbReference type="SUPFAM" id="SSF53448">
    <property type="entry name" value="Nucleotide-diphospho-sugar transferases"/>
    <property type="match status" value="1"/>
</dbReference>
<feature type="domain" description="Glycosyltransferase 2-like" evidence="1">
    <location>
        <begin position="401"/>
        <end position="514"/>
    </location>
</feature>
<dbReference type="InterPro" id="IPR019290">
    <property type="entry name" value="GlycosylTrfase-like_prok"/>
</dbReference>
<dbReference type="CDD" id="cd00761">
    <property type="entry name" value="Glyco_tranf_GTA_type"/>
    <property type="match status" value="1"/>
</dbReference>
<dbReference type="GO" id="GO:0016740">
    <property type="term" value="F:transferase activity"/>
    <property type="evidence" value="ECO:0007669"/>
    <property type="project" value="UniProtKB-KW"/>
</dbReference>
<sequence length="665" mass="72539">MRIAYACRELAIGTMTGPDAHVFAVATAMARHGHEVYLVSEGLATPWRQALRNLGGLHWQPTLPKRARHWYFTDEQSYADRVYDTLRLLHEGAPLDVIDFLDAGGEGLTVVRAHRLLGEFHTTRVVVSRYPWASASHGPKGQRPATFHRELSAFAERYTQRHADLELICGNATRLDTDHGDRVRSYPPALPDLDLGNRRIAYRASDTILWLGTLCPQAGLDTMMRAMERVLVRMPHARLVIRGSDTPTDPVGRSYWRHTHAGLSTEMRRAVTFAGPMSPEAVREQPAMLCVLATGFASTPADALWAMAVGCTLIVPDDGVGVDFVDDGRTGRIVAARDADALAAAIIDAMLDPATAAGLGHAARAAVRTDHSSAQIAESRTAAYHSASPPPRPSTPTGLVSVVIPLYNYGRYLPAAVASVRESGYADVEILVVDDGSTDPETAAVLDAMSGVTKIRQPNRGLSAARNTGIRSSRGDLVLVLDADDRIRPGFLPAAVAAMQSDDTLGYVGGYVRYLELLDLVYVPAGMAPELNLVLHTHLKSMVLYRKRALDEVGGYDENLPAFEDWELQLRMALSGYASDVLPIVGQLYRRHTESMSFQHSNGMRNELVQYLVSKHAGALTPAQLTALLLILVDMWKTAYEPSTSVALQRAQRPADRLPDNVVAP</sequence>
<dbReference type="PANTHER" id="PTHR43685">
    <property type="entry name" value="GLYCOSYLTRANSFERASE"/>
    <property type="match status" value="1"/>
</dbReference>
<evidence type="ECO:0000259" key="2">
    <source>
        <dbReference type="Pfam" id="PF10111"/>
    </source>
</evidence>
<dbReference type="InterPro" id="IPR029044">
    <property type="entry name" value="Nucleotide-diphossugar_trans"/>
</dbReference>
<dbReference type="InterPro" id="IPR001173">
    <property type="entry name" value="Glyco_trans_2-like"/>
</dbReference>
<organism evidence="3 4">
    <name type="scientific">Nocardia amikacinitolerans</name>
    <dbReference type="NCBI Taxonomy" id="756689"/>
    <lineage>
        <taxon>Bacteria</taxon>
        <taxon>Bacillati</taxon>
        <taxon>Actinomycetota</taxon>
        <taxon>Actinomycetes</taxon>
        <taxon>Mycobacteriales</taxon>
        <taxon>Nocardiaceae</taxon>
        <taxon>Nocardia</taxon>
    </lineage>
</organism>
<evidence type="ECO:0000313" key="3">
    <source>
        <dbReference type="EMBL" id="SNY74906.1"/>
    </source>
</evidence>
<gene>
    <name evidence="3" type="ORF">SAMN04244553_0371</name>
</gene>
<keyword evidence="4" id="KW-1185">Reference proteome</keyword>
<dbReference type="RefSeq" id="WP_179830720.1">
    <property type="nucleotide sequence ID" value="NZ_JAMTCW010000001.1"/>
</dbReference>
<dbReference type="InterPro" id="IPR050834">
    <property type="entry name" value="Glycosyltransf_2"/>
</dbReference>
<dbReference type="Proteomes" id="UP000219565">
    <property type="component" value="Unassembled WGS sequence"/>
</dbReference>
<dbReference type="Gene3D" id="3.40.50.2000">
    <property type="entry name" value="Glycogen Phosphorylase B"/>
    <property type="match status" value="2"/>
</dbReference>
<dbReference type="SUPFAM" id="SSF53756">
    <property type="entry name" value="UDP-Glycosyltransferase/glycogen phosphorylase"/>
    <property type="match status" value="1"/>
</dbReference>
<dbReference type="CDD" id="cd03801">
    <property type="entry name" value="GT4_PimA-like"/>
    <property type="match status" value="1"/>
</dbReference>
<dbReference type="EMBL" id="OBEG01000001">
    <property type="protein sequence ID" value="SNY74906.1"/>
    <property type="molecule type" value="Genomic_DNA"/>
</dbReference>